<dbReference type="Pfam" id="PF24369">
    <property type="entry name" value="DUF7525"/>
    <property type="match status" value="1"/>
</dbReference>
<keyword evidence="1" id="KW-0812">Transmembrane</keyword>
<keyword evidence="1" id="KW-1133">Transmembrane helix</keyword>
<dbReference type="Proteomes" id="UP001597052">
    <property type="component" value="Unassembled WGS sequence"/>
</dbReference>
<reference evidence="2 3" key="1">
    <citation type="journal article" date="2019" name="Int. J. Syst. Evol. Microbiol.">
        <title>The Global Catalogue of Microorganisms (GCM) 10K type strain sequencing project: providing services to taxonomists for standard genome sequencing and annotation.</title>
        <authorList>
            <consortium name="The Broad Institute Genomics Platform"/>
            <consortium name="The Broad Institute Genome Sequencing Center for Infectious Disease"/>
            <person name="Wu L."/>
            <person name="Ma J."/>
        </authorList>
    </citation>
    <scope>NUCLEOTIDE SEQUENCE [LARGE SCALE GENOMIC DNA]</scope>
    <source>
        <strain evidence="2 3">CGMCC 1.10593</strain>
    </source>
</reference>
<evidence type="ECO:0000313" key="2">
    <source>
        <dbReference type="EMBL" id="MFD1642329.1"/>
    </source>
</evidence>
<evidence type="ECO:0000313" key="3">
    <source>
        <dbReference type="Proteomes" id="UP001597052"/>
    </source>
</evidence>
<dbReference type="RefSeq" id="WP_256395301.1">
    <property type="nucleotide sequence ID" value="NZ_JANHDJ010000002.1"/>
</dbReference>
<feature type="transmembrane region" description="Helical" evidence="1">
    <location>
        <begin position="12"/>
        <end position="32"/>
    </location>
</feature>
<protein>
    <submittedName>
        <fullName evidence="2">Uncharacterized protein</fullName>
    </submittedName>
</protein>
<comment type="caution">
    <text evidence="2">The sequence shown here is derived from an EMBL/GenBank/DDBJ whole genome shotgun (WGS) entry which is preliminary data.</text>
</comment>
<dbReference type="InterPro" id="IPR055947">
    <property type="entry name" value="DUF7525"/>
</dbReference>
<dbReference type="AlphaFoldDB" id="A0ABD6DB30"/>
<gene>
    <name evidence="2" type="ORF">ACFSBW_10645</name>
</gene>
<feature type="transmembrane region" description="Helical" evidence="1">
    <location>
        <begin position="39"/>
        <end position="59"/>
    </location>
</feature>
<accession>A0ABD6DB30</accession>
<dbReference type="EMBL" id="JBHUDM010000002">
    <property type="protein sequence ID" value="MFD1642329.1"/>
    <property type="molecule type" value="Genomic_DNA"/>
</dbReference>
<name>A0ABD6DB30_9EURY</name>
<keyword evidence="1" id="KW-0472">Membrane</keyword>
<evidence type="ECO:0000256" key="1">
    <source>
        <dbReference type="SAM" id="Phobius"/>
    </source>
</evidence>
<organism evidence="2 3">
    <name type="scientific">Halohasta litorea</name>
    <dbReference type="NCBI Taxonomy" id="869891"/>
    <lineage>
        <taxon>Archaea</taxon>
        <taxon>Methanobacteriati</taxon>
        <taxon>Methanobacteriota</taxon>
        <taxon>Stenosarchaea group</taxon>
        <taxon>Halobacteria</taxon>
        <taxon>Halobacteriales</taxon>
        <taxon>Haloferacaceae</taxon>
        <taxon>Halohasta</taxon>
    </lineage>
</organism>
<keyword evidence="3" id="KW-1185">Reference proteome</keyword>
<proteinExistence type="predicted"/>
<sequence>METGSVDSDKALGVSMAFGVLAVLGALLMFGGPTQLMKAWGFAAALLTAALSVAVIHLYE</sequence>